<dbReference type="Pfam" id="PF14513">
    <property type="entry name" value="DAG_kinase_N"/>
    <property type="match status" value="1"/>
</dbReference>
<name>A0AAW0IEP0_MYOGA</name>
<gene>
    <name evidence="2" type="ORF">U0070_021778</name>
</gene>
<proteinExistence type="predicted"/>
<keyword evidence="3" id="KW-1185">Reference proteome</keyword>
<evidence type="ECO:0000259" key="1">
    <source>
        <dbReference type="Pfam" id="PF14513"/>
    </source>
</evidence>
<evidence type="ECO:0000313" key="2">
    <source>
        <dbReference type="EMBL" id="KAK7813019.1"/>
    </source>
</evidence>
<feature type="domain" description="Diacylglycerol kinase type I N-terminal" evidence="1">
    <location>
        <begin position="14"/>
        <end position="40"/>
    </location>
</feature>
<comment type="caution">
    <text evidence="2">The sequence shown here is derived from an EMBL/GenBank/DDBJ whole genome shotgun (WGS) entry which is preliminary data.</text>
</comment>
<dbReference type="Proteomes" id="UP001488838">
    <property type="component" value="Unassembled WGS sequence"/>
</dbReference>
<dbReference type="InterPro" id="IPR011992">
    <property type="entry name" value="EF-hand-dom_pair"/>
</dbReference>
<dbReference type="SUPFAM" id="SSF47473">
    <property type="entry name" value="EF-hand"/>
    <property type="match status" value="1"/>
</dbReference>
<dbReference type="FunFam" id="1.10.238.110:FF:000001">
    <property type="entry name" value="Diacylglycerol kinase"/>
    <property type="match status" value="1"/>
</dbReference>
<accession>A0AAW0IEP0</accession>
<dbReference type="EMBL" id="JBBHLL010000140">
    <property type="protein sequence ID" value="KAK7813019.1"/>
    <property type="molecule type" value="Genomic_DNA"/>
</dbReference>
<sequence>MRMNKGAITPPRSSPANTCSPEVIHLKDIVCYLSLLERGRPEDKLECSCVLPPSVYLKMTPASSSMASLESVNYTRETPGLRLLFCFP</sequence>
<protein>
    <recommendedName>
        <fullName evidence="1">Diacylglycerol kinase type I N-terminal domain-containing protein</fullName>
    </recommendedName>
</protein>
<reference evidence="2 3" key="1">
    <citation type="journal article" date="2023" name="bioRxiv">
        <title>Conserved and derived expression patterns and positive selection on dental genes reveal complex evolutionary context of ever-growing rodent molars.</title>
        <authorList>
            <person name="Calamari Z.T."/>
            <person name="Song A."/>
            <person name="Cohen E."/>
            <person name="Akter M."/>
            <person name="Roy R.D."/>
            <person name="Hallikas O."/>
            <person name="Christensen M.M."/>
            <person name="Li P."/>
            <person name="Marangoni P."/>
            <person name="Jernvall J."/>
            <person name="Klein O.D."/>
        </authorList>
    </citation>
    <scope>NUCLEOTIDE SEQUENCE [LARGE SCALE GENOMIC DNA]</scope>
    <source>
        <strain evidence="2">V071</strain>
    </source>
</reference>
<dbReference type="Gene3D" id="1.10.238.110">
    <property type="entry name" value="Diacylglycerol kinase alpha"/>
    <property type="match status" value="1"/>
</dbReference>
<dbReference type="InterPro" id="IPR038199">
    <property type="entry name" value="DGK_typeI_N_sf"/>
</dbReference>
<evidence type="ECO:0000313" key="3">
    <source>
        <dbReference type="Proteomes" id="UP001488838"/>
    </source>
</evidence>
<dbReference type="InterPro" id="IPR029477">
    <property type="entry name" value="DAG_kinase_typeI_N"/>
</dbReference>
<dbReference type="AlphaFoldDB" id="A0AAW0IEP0"/>
<organism evidence="2 3">
    <name type="scientific">Myodes glareolus</name>
    <name type="common">Bank vole</name>
    <name type="synonym">Clethrionomys glareolus</name>
    <dbReference type="NCBI Taxonomy" id="447135"/>
    <lineage>
        <taxon>Eukaryota</taxon>
        <taxon>Metazoa</taxon>
        <taxon>Chordata</taxon>
        <taxon>Craniata</taxon>
        <taxon>Vertebrata</taxon>
        <taxon>Euteleostomi</taxon>
        <taxon>Mammalia</taxon>
        <taxon>Eutheria</taxon>
        <taxon>Euarchontoglires</taxon>
        <taxon>Glires</taxon>
        <taxon>Rodentia</taxon>
        <taxon>Myomorpha</taxon>
        <taxon>Muroidea</taxon>
        <taxon>Cricetidae</taxon>
        <taxon>Arvicolinae</taxon>
        <taxon>Myodes</taxon>
    </lineage>
</organism>